<feature type="domain" description="UDENN" evidence="2">
    <location>
        <begin position="1"/>
        <end position="496"/>
    </location>
</feature>
<feature type="region of interest" description="Disordered" evidence="1">
    <location>
        <begin position="160"/>
        <end position="191"/>
    </location>
</feature>
<dbReference type="SMART" id="SM00799">
    <property type="entry name" value="DENN"/>
    <property type="match status" value="1"/>
</dbReference>
<organism evidence="3 4">
    <name type="scientific">Discostella pseudostelligera</name>
    <dbReference type="NCBI Taxonomy" id="259834"/>
    <lineage>
        <taxon>Eukaryota</taxon>
        <taxon>Sar</taxon>
        <taxon>Stramenopiles</taxon>
        <taxon>Ochrophyta</taxon>
        <taxon>Bacillariophyta</taxon>
        <taxon>Coscinodiscophyceae</taxon>
        <taxon>Thalassiosirophycidae</taxon>
        <taxon>Stephanodiscales</taxon>
        <taxon>Stephanodiscaceae</taxon>
        <taxon>Discostella</taxon>
    </lineage>
</organism>
<feature type="region of interest" description="Disordered" evidence="1">
    <location>
        <begin position="909"/>
        <end position="940"/>
    </location>
</feature>
<dbReference type="Pfam" id="PF01417">
    <property type="entry name" value="ENTH"/>
    <property type="match status" value="1"/>
</dbReference>
<dbReference type="InterPro" id="IPR001194">
    <property type="entry name" value="cDENN_dom"/>
</dbReference>
<dbReference type="PANTHER" id="PTHR13196">
    <property type="entry name" value="DENN DOMAIN-CONTAINING"/>
    <property type="match status" value="1"/>
</dbReference>
<feature type="compositionally biased region" description="Basic and acidic residues" evidence="1">
    <location>
        <begin position="423"/>
        <end position="435"/>
    </location>
</feature>
<dbReference type="PROSITE" id="PS50211">
    <property type="entry name" value="DENN"/>
    <property type="match status" value="1"/>
</dbReference>
<dbReference type="InterPro" id="IPR040032">
    <property type="entry name" value="DENND1A/B/C"/>
</dbReference>
<comment type="caution">
    <text evidence="3">The sequence shown here is derived from an EMBL/GenBank/DDBJ whole genome shotgun (WGS) entry which is preliminary data.</text>
</comment>
<sequence length="940" mass="103884">MVLLTRAPGGIGFYSNVLKTAEAIALQSRIISKTTTTTTIQNRKRFDNDDDDDDDDDDDPIRSYLHALFQKHATLIAHYAELRRYGLGLNFLDDSSTTLHSMVEQKKKKQQQQLPPSISSNGTSLTPCEAARSIMEENEFLFRITIHGIEFGGAEGGRASGAGGGGVGGDGIGNTSWRKNPSDRGKRSSKNMIARNSNEEDLVDATNISIRRIVEKNDTLQFYLPHSLQPGFDALSSELIPEDIAHPILPLLLCIKTKNFVRLLSALLCEVRIVFVSACPTRLSTCVRAASSMIAQGLLSWEHICIPVVPPSMMKSVFCAESPYLVGILNNQASRVRKLLGKSTLDVLYVNLDSNEMLTLNMSNPRLTVPDLLKKMGGIIGSGGSQSQKSATEYLAIDLDEILKAEQILPGEEIVAVGGGTSEKMRDSNGKRPDHSITPVASSSDGKHPRKKTNSSNNAVRYMTLLERREYASSVDAAAAFGKLIRSSFFADAADGALENEDVQEEHRQRQNPPSGQMYSAISQNNDVESVVVENEHGEECIRSALTSFFLHLYGDMGMYLSESRGSFLLDRGKFLLRKEQLGERVGSPTYLVLQKLSASRMFAAHASGRVEDMSMRDRSNIMPHHLPLFDVCSKYLTVHQLEFSLDNVRRIVTKTVGVCTRHIAVERQVQIRSRALALTRDNPLDGDGVKYSSSSAISDCREYDTNFRAAMCVIWSRLHRSKNPRHILLALDLLSKLISEGPLTAITEALDGLRIIDTLKCFSDGKNGDANREVRQAASRVYGLLVDLPTLFAVRRHVAIAKAEVIMQQSSWSNYIFSRLPLKLDGQKVHSLFRPRGMSVQRRILYDEDNSLDAVIVDASDDDASSIAALCRLGGENCFPAHQDRDNIDLDWMNHHFEVLLRQSEPVTESTGQRLTEDSEVEGGITAGHLSPDKECALA</sequence>
<dbReference type="Pfam" id="PF02141">
    <property type="entry name" value="DENN"/>
    <property type="match status" value="1"/>
</dbReference>
<gene>
    <name evidence="3" type="ORF">ACHAWU_010008</name>
</gene>
<keyword evidence="4" id="KW-1185">Reference proteome</keyword>
<dbReference type="Gene3D" id="3.40.50.11500">
    <property type="match status" value="1"/>
</dbReference>
<reference evidence="3 4" key="1">
    <citation type="submission" date="2024-10" db="EMBL/GenBank/DDBJ databases">
        <title>Updated reference genomes for cyclostephanoid diatoms.</title>
        <authorList>
            <person name="Roberts W.R."/>
            <person name="Alverson A.J."/>
        </authorList>
    </citation>
    <scope>NUCLEOTIDE SEQUENCE [LARGE SCALE GENOMIC DNA]</scope>
    <source>
        <strain evidence="3 4">AJA232-27</strain>
    </source>
</reference>
<dbReference type="InterPro" id="IPR013809">
    <property type="entry name" value="ENTH"/>
</dbReference>
<dbReference type="Gene3D" id="1.25.40.90">
    <property type="match status" value="1"/>
</dbReference>
<evidence type="ECO:0000256" key="1">
    <source>
        <dbReference type="SAM" id="MobiDB-lite"/>
    </source>
</evidence>
<dbReference type="InterPro" id="IPR008942">
    <property type="entry name" value="ENTH_VHS"/>
</dbReference>
<evidence type="ECO:0000313" key="3">
    <source>
        <dbReference type="EMBL" id="KAL3757955.1"/>
    </source>
</evidence>
<dbReference type="Proteomes" id="UP001530293">
    <property type="component" value="Unassembled WGS sequence"/>
</dbReference>
<evidence type="ECO:0000259" key="2">
    <source>
        <dbReference type="PROSITE" id="PS50211"/>
    </source>
</evidence>
<feature type="region of interest" description="Disordered" evidence="1">
    <location>
        <begin position="102"/>
        <end position="125"/>
    </location>
</feature>
<name>A0ABD3M1N3_9STRA</name>
<protein>
    <recommendedName>
        <fullName evidence="2">UDENN domain-containing protein</fullName>
    </recommendedName>
</protein>
<dbReference type="InterPro" id="IPR043153">
    <property type="entry name" value="DENN_C"/>
</dbReference>
<dbReference type="PANTHER" id="PTHR13196:SF14">
    <property type="entry name" value="UDENN DOMAIN-CONTAINING PROTEIN"/>
    <property type="match status" value="1"/>
</dbReference>
<accession>A0ABD3M1N3</accession>
<evidence type="ECO:0000313" key="4">
    <source>
        <dbReference type="Proteomes" id="UP001530293"/>
    </source>
</evidence>
<dbReference type="EMBL" id="JALLBG020000246">
    <property type="protein sequence ID" value="KAL3757955.1"/>
    <property type="molecule type" value="Genomic_DNA"/>
</dbReference>
<feature type="region of interest" description="Disordered" evidence="1">
    <location>
        <begin position="419"/>
        <end position="458"/>
    </location>
</feature>
<dbReference type="InterPro" id="IPR037516">
    <property type="entry name" value="Tripartite_DENN"/>
</dbReference>
<dbReference type="SUPFAM" id="SSF48464">
    <property type="entry name" value="ENTH/VHS domain"/>
    <property type="match status" value="1"/>
</dbReference>
<feature type="compositionally biased region" description="Gly residues" evidence="1">
    <location>
        <begin position="160"/>
        <end position="172"/>
    </location>
</feature>
<proteinExistence type="predicted"/>
<dbReference type="AlphaFoldDB" id="A0ABD3M1N3"/>
<feature type="compositionally biased region" description="Polar residues" evidence="1">
    <location>
        <begin position="114"/>
        <end position="125"/>
    </location>
</feature>